<keyword evidence="1" id="KW-0732">Signal</keyword>
<protein>
    <submittedName>
        <fullName evidence="2">Sugar ABC transporter substrate-binding protein</fullName>
    </submittedName>
</protein>
<keyword evidence="3" id="KW-1185">Reference proteome</keyword>
<dbReference type="Proteomes" id="UP000637695">
    <property type="component" value="Unassembled WGS sequence"/>
</dbReference>
<dbReference type="EMBL" id="BMOY01000034">
    <property type="protein sequence ID" value="GGJ10725.1"/>
    <property type="molecule type" value="Genomic_DNA"/>
</dbReference>
<accession>A0A917NLY9</accession>
<reference evidence="2" key="1">
    <citation type="journal article" date="2014" name="Int. J. Syst. Evol. Microbiol.">
        <title>Complete genome sequence of Corynebacterium casei LMG S-19264T (=DSM 44701T), isolated from a smear-ripened cheese.</title>
        <authorList>
            <consortium name="US DOE Joint Genome Institute (JGI-PGF)"/>
            <person name="Walter F."/>
            <person name="Albersmeier A."/>
            <person name="Kalinowski J."/>
            <person name="Ruckert C."/>
        </authorList>
    </citation>
    <scope>NUCLEOTIDE SEQUENCE</scope>
    <source>
        <strain evidence="2">JCM 18487</strain>
    </source>
</reference>
<feature type="chain" id="PRO_5039438486" evidence="1">
    <location>
        <begin position="22"/>
        <end position="433"/>
    </location>
</feature>
<sequence>MKKSLWMSAGATALLSASVLAGCNLSAGAAQKVNITLWDIQTGQVQQVIKQMIDRFNQSHPDIHVQPQWFQNGPYKQKILIAMGAHNPPDIFMGWGGGILKSYIDAGDVYDLTSDINKDPQWKNRFLPSVMKPVTFNGHIYGVPYTGVQPVYFFYNKQLFQKYHVAIPKTWNQLLNAIKVFNKNGVIPITLGGKDLWPNLMYEEYLVDRIGGPEAFNAVLAGKKNAWSNPAFIKANTMIQQLVKMKAFEPGFSSVSYDNAASTSLLFTGRAAMELMGSWEFNTVYSNNKAMIDQGNLGWFPFPSVPGGKGNPNDIAGNPSGYYSISKASKNPQAAVTFLRDAVLTGQNVKDWINIGNVPPVKGIEKDLKQAKFGDFLTFNYDLVKNAPNFQMSWDQALSPAQAQELLTDLGKLFLLQMTPQQFSADMNKYIGK</sequence>
<evidence type="ECO:0000313" key="3">
    <source>
        <dbReference type="Proteomes" id="UP000637695"/>
    </source>
</evidence>
<dbReference type="PANTHER" id="PTHR43649">
    <property type="entry name" value="ARABINOSE-BINDING PROTEIN-RELATED"/>
    <property type="match status" value="1"/>
</dbReference>
<dbReference type="Gene3D" id="3.40.190.10">
    <property type="entry name" value="Periplasmic binding protein-like II"/>
    <property type="match status" value="2"/>
</dbReference>
<dbReference type="InterPro" id="IPR006059">
    <property type="entry name" value="SBP"/>
</dbReference>
<dbReference type="PANTHER" id="PTHR43649:SF14">
    <property type="entry name" value="BLR3389 PROTEIN"/>
    <property type="match status" value="1"/>
</dbReference>
<reference evidence="2" key="2">
    <citation type="submission" date="2020-09" db="EMBL/GenBank/DDBJ databases">
        <authorList>
            <person name="Sun Q."/>
            <person name="Ohkuma M."/>
        </authorList>
    </citation>
    <scope>NUCLEOTIDE SEQUENCE</scope>
    <source>
        <strain evidence="2">JCM 18487</strain>
    </source>
</reference>
<dbReference type="SUPFAM" id="SSF53850">
    <property type="entry name" value="Periplasmic binding protein-like II"/>
    <property type="match status" value="1"/>
</dbReference>
<organism evidence="2 3">
    <name type="scientific">Alicyclobacillus cellulosilyticus</name>
    <dbReference type="NCBI Taxonomy" id="1003997"/>
    <lineage>
        <taxon>Bacteria</taxon>
        <taxon>Bacillati</taxon>
        <taxon>Bacillota</taxon>
        <taxon>Bacilli</taxon>
        <taxon>Bacillales</taxon>
        <taxon>Alicyclobacillaceae</taxon>
        <taxon>Alicyclobacillus</taxon>
    </lineage>
</organism>
<name>A0A917NLY9_9BACL</name>
<feature type="signal peptide" evidence="1">
    <location>
        <begin position="1"/>
        <end position="21"/>
    </location>
</feature>
<proteinExistence type="predicted"/>
<evidence type="ECO:0000256" key="1">
    <source>
        <dbReference type="SAM" id="SignalP"/>
    </source>
</evidence>
<dbReference type="InterPro" id="IPR050490">
    <property type="entry name" value="Bact_solute-bd_prot1"/>
</dbReference>
<gene>
    <name evidence="2" type="ORF">GCM10010885_19940</name>
</gene>
<evidence type="ECO:0000313" key="2">
    <source>
        <dbReference type="EMBL" id="GGJ10725.1"/>
    </source>
</evidence>
<dbReference type="Pfam" id="PF01547">
    <property type="entry name" value="SBP_bac_1"/>
    <property type="match status" value="1"/>
</dbReference>
<dbReference type="PROSITE" id="PS51257">
    <property type="entry name" value="PROKAR_LIPOPROTEIN"/>
    <property type="match status" value="1"/>
</dbReference>
<dbReference type="AlphaFoldDB" id="A0A917NLY9"/>
<comment type="caution">
    <text evidence="2">The sequence shown here is derived from an EMBL/GenBank/DDBJ whole genome shotgun (WGS) entry which is preliminary data.</text>
</comment>
<dbReference type="RefSeq" id="WP_188882814.1">
    <property type="nucleotide sequence ID" value="NZ_BMOY01000034.1"/>
</dbReference>